<dbReference type="Gene3D" id="1.10.10.10">
    <property type="entry name" value="Winged helix-like DNA-binding domain superfamily/Winged helix DNA-binding domain"/>
    <property type="match status" value="1"/>
</dbReference>
<dbReference type="GO" id="GO:0005524">
    <property type="term" value="F:ATP binding"/>
    <property type="evidence" value="ECO:0007669"/>
    <property type="project" value="UniProtKB-KW"/>
</dbReference>
<dbReference type="GO" id="GO:0004016">
    <property type="term" value="F:adenylate cyclase activity"/>
    <property type="evidence" value="ECO:0007669"/>
    <property type="project" value="TreeGrafter"/>
</dbReference>
<proteinExistence type="predicted"/>
<keyword evidence="1" id="KW-0547">Nucleotide-binding</keyword>
<dbReference type="Pfam" id="PF00196">
    <property type="entry name" value="GerE"/>
    <property type="match status" value="1"/>
</dbReference>
<dbReference type="SMART" id="SM00421">
    <property type="entry name" value="HTH_LUXR"/>
    <property type="match status" value="1"/>
</dbReference>
<dbReference type="GO" id="GO:0003677">
    <property type="term" value="F:DNA binding"/>
    <property type="evidence" value="ECO:0007669"/>
    <property type="project" value="InterPro"/>
</dbReference>
<feature type="domain" description="HTH luxR-type" evidence="4">
    <location>
        <begin position="1603"/>
        <end position="1665"/>
    </location>
</feature>
<keyword evidence="6" id="KW-1185">Reference proteome</keyword>
<sequence>MVSDLVGREAECENIVRLARTSRDAGAHLVLVRGPKGIGKSTLLTAVRRRLEPDVTVLSGLIGNLDTTQDDYAVMCELYRTAVHLMADRPLVILHDANTCDDRASRSIGFLLRRAAELPLVVVLAGTGQVDLAGVVPTITVELGPLSTQDVAVLVERAFGRRPDPSFAETCGTVTGGNPLRLTTLLTSLRAAGTIPDASGVEQVRELGRQLLTSRLQDLVGEPEHVHDVARAVAVLAPADTRTVGRFLQLPEPFVTSAVETLRRNEVLAAGELEFRHEDIAGAVLAAVPTASLTELRHRAATVLNDEGRPAEEVAGQLVRLPDLPEDWMCWTLREAAAAAVRRGALDAAERYLTRVLDEVPGDQDTLVDLADVLVMTGPATALPRLTEVVDQLADTGDKVKILCRVGLMALADTWSEAAFDRLAGILDEGANAEVDSELLLQVHAALLTVGLGGEPAATGRLLARYRLAPRQTPDTASGRLIAGVAAHAEMLAGECVRSAVDLARLGLVPAAEVHTGPAVTAAAVLGLCGEQAEALAALERLVTTSGEDGALDFHVLALAIKADLLDRAGDLTQAHAAAQAAVEVVDRAATPVEAAPPNATMASILLKQGRVDEAEDHLDRIAEPPFGWAYGPVMVTKAAARRARGDLPGALDLLLDCGRQLTSAGVRNPVWAPWWLDALCLLVQLDRRGEAVELAEFGAERARRWNTVEARGLSLMACGTVATGTMAAELLEAAVAELAESSARPLHTRAVRLLGASRLADGDAKGAREHLRAAVTWPSAREIARRPRRGTCSSWPVAACRGWGGTGGRAQRPGAAGRRAGRGRCVQPGDRRGAVRDGPHGREPPVQRVPQARGRAAHRPAGRAHDQPAHHQGMTGIQVIATALRLAQSGVGTLVVLRGPLGCGRTTVAQDAKRVAESLGIRVLRACGAWQERDFPFGVVHQLSGSAAGDLAEVLVAAGPVLVVVDDLQWADDESLRALARSTGLLDRTPVVLVVCVRDGEVGSGSALVDQVVRRADHVVALQRPFLTRDSKQKLVTCLRGQPYPVRSVLNAMAVLGDDSDDELIAPLAEVDEIGCTTALHAAERLGLVDRAPPRFVHHVVREAVEDTMAPADQARLQARAVRLLHDVGRPAEAVADRLLAITVAQGPWAVEVLRTAAASAVERGAPRAAVEYLRRALFEQPRAGWRRAALLVELADAERGADRAAAAVHLAVAAGMVTTTEERAAIAARFVPGALVEAPPAVRELVKGIGDVPGDLALRIEARAHYVDCMAPRRSARCVDRLGEGPDTSSTTSAGRELLAVQLHCATTAAKWRADDVAAAAQRLLADAPPRPDHVHTPIATLVTTLCAADSLDAVSAWLDNAVERAHATNAVAEQTLIEAEQVLVLLHRGRTAVARTLADDILATTGPIASEALVALASLACETQDEHLVGRLLPLLKERTTTPAPAVAHRMLCGAAAVAAADLRAGLAHFQDAGSHLEELGWRNPVLYPWRAEAARILWRLGDVTAARELAAHQHALAVAWGAPAGVGKALCHLGSMTEGDTGVALLRQAVRVLEGSANRFELARALWQLGTRTGDRESLDRSSAVAVECGESPLVAREEPAGRGDLTGAQHRVVELALAGRSNQEIADLMRVGVRVVEKHLTNAYRKLGVQGRNGLAAAFR</sequence>
<name>A0A1B2HUT5_9PSEU</name>
<dbReference type="InterPro" id="IPR041664">
    <property type="entry name" value="AAA_16"/>
</dbReference>
<dbReference type="EMBL" id="CP016793">
    <property type="protein sequence ID" value="ANZ41506.1"/>
    <property type="molecule type" value="Genomic_DNA"/>
</dbReference>
<dbReference type="InterPro" id="IPR000792">
    <property type="entry name" value="Tscrpt_reg_LuxR_C"/>
</dbReference>
<evidence type="ECO:0000313" key="6">
    <source>
        <dbReference type="Proteomes" id="UP000093053"/>
    </source>
</evidence>
<evidence type="ECO:0000256" key="3">
    <source>
        <dbReference type="SAM" id="MobiDB-lite"/>
    </source>
</evidence>
<dbReference type="InterPro" id="IPR016032">
    <property type="entry name" value="Sig_transdc_resp-reg_C-effctor"/>
</dbReference>
<dbReference type="SUPFAM" id="SSF52540">
    <property type="entry name" value="P-loop containing nucleoside triphosphate hydrolases"/>
    <property type="match status" value="2"/>
</dbReference>
<accession>A0A1B2HUT5</accession>
<dbReference type="CDD" id="cd06170">
    <property type="entry name" value="LuxR_C_like"/>
    <property type="match status" value="1"/>
</dbReference>
<dbReference type="OrthoDB" id="3178131at2"/>
<feature type="region of interest" description="Disordered" evidence="3">
    <location>
        <begin position="804"/>
        <end position="872"/>
    </location>
</feature>
<evidence type="ECO:0000259" key="4">
    <source>
        <dbReference type="PROSITE" id="PS50043"/>
    </source>
</evidence>
<dbReference type="SUPFAM" id="SSF48452">
    <property type="entry name" value="TPR-like"/>
    <property type="match status" value="1"/>
</dbReference>
<gene>
    <name evidence="5" type="ORF">BBK82_41695</name>
</gene>
<evidence type="ECO:0000313" key="5">
    <source>
        <dbReference type="EMBL" id="ANZ41506.1"/>
    </source>
</evidence>
<dbReference type="Gene3D" id="1.25.40.10">
    <property type="entry name" value="Tetratricopeptide repeat domain"/>
    <property type="match status" value="1"/>
</dbReference>
<protein>
    <recommendedName>
        <fullName evidence="4">HTH luxR-type domain-containing protein</fullName>
    </recommendedName>
</protein>
<organism evidence="5 6">
    <name type="scientific">Lentzea guizhouensis</name>
    <dbReference type="NCBI Taxonomy" id="1586287"/>
    <lineage>
        <taxon>Bacteria</taxon>
        <taxon>Bacillati</taxon>
        <taxon>Actinomycetota</taxon>
        <taxon>Actinomycetes</taxon>
        <taxon>Pseudonocardiales</taxon>
        <taxon>Pseudonocardiaceae</taxon>
        <taxon>Lentzea</taxon>
    </lineage>
</organism>
<dbReference type="Pfam" id="PF13191">
    <property type="entry name" value="AAA_16"/>
    <property type="match status" value="1"/>
</dbReference>
<dbReference type="STRING" id="1586287.BBK82_41695"/>
<dbReference type="InterPro" id="IPR027417">
    <property type="entry name" value="P-loop_NTPase"/>
</dbReference>
<dbReference type="Proteomes" id="UP000093053">
    <property type="component" value="Chromosome"/>
</dbReference>
<dbReference type="GO" id="GO:0006355">
    <property type="term" value="P:regulation of DNA-templated transcription"/>
    <property type="evidence" value="ECO:0007669"/>
    <property type="project" value="InterPro"/>
</dbReference>
<evidence type="ECO:0000256" key="2">
    <source>
        <dbReference type="ARBA" id="ARBA00022840"/>
    </source>
</evidence>
<dbReference type="SUPFAM" id="SSF46894">
    <property type="entry name" value="C-terminal effector domain of the bipartite response regulators"/>
    <property type="match status" value="1"/>
</dbReference>
<feature type="compositionally biased region" description="Basic and acidic residues" evidence="3">
    <location>
        <begin position="830"/>
        <end position="846"/>
    </location>
</feature>
<dbReference type="PANTHER" id="PTHR16305:SF28">
    <property type="entry name" value="GUANYLATE CYCLASE DOMAIN-CONTAINING PROTEIN"/>
    <property type="match status" value="1"/>
</dbReference>
<dbReference type="KEGG" id="led:BBK82_41695"/>
<dbReference type="PROSITE" id="PS50043">
    <property type="entry name" value="HTH_LUXR_2"/>
    <property type="match status" value="1"/>
</dbReference>
<dbReference type="InterPro" id="IPR011990">
    <property type="entry name" value="TPR-like_helical_dom_sf"/>
</dbReference>
<dbReference type="PANTHER" id="PTHR16305">
    <property type="entry name" value="TESTICULAR SOLUBLE ADENYLYL CYCLASE"/>
    <property type="match status" value="1"/>
</dbReference>
<feature type="compositionally biased region" description="Low complexity" evidence="3">
    <location>
        <begin position="810"/>
        <end position="819"/>
    </location>
</feature>
<dbReference type="GO" id="GO:0005737">
    <property type="term" value="C:cytoplasm"/>
    <property type="evidence" value="ECO:0007669"/>
    <property type="project" value="TreeGrafter"/>
</dbReference>
<evidence type="ECO:0000256" key="1">
    <source>
        <dbReference type="ARBA" id="ARBA00022741"/>
    </source>
</evidence>
<keyword evidence="2" id="KW-0067">ATP-binding</keyword>
<dbReference type="InterPro" id="IPR036388">
    <property type="entry name" value="WH-like_DNA-bd_sf"/>
</dbReference>
<reference evidence="5 6" key="1">
    <citation type="submission" date="2016-07" db="EMBL/GenBank/DDBJ databases">
        <title>Complete genome sequence of the Lentzea guizhouensis DHS C013.</title>
        <authorList>
            <person name="Cao C."/>
        </authorList>
    </citation>
    <scope>NUCLEOTIDE SEQUENCE [LARGE SCALE GENOMIC DNA]</scope>
    <source>
        <strain evidence="5 6">DHS C013</strain>
    </source>
</reference>